<evidence type="ECO:0000313" key="3">
    <source>
        <dbReference type="Proteomes" id="UP000319342"/>
    </source>
</evidence>
<sequence>MTDRDPKSKGARTIAVWDARARAYGELVRRQPVFTELADRLLERLVRASGAVDGAAGGLIDLGAGTGLVSERALERSRPWRAADLALVDPAPAMLGVALERLRPLGVVKGQLHAGRAEELGDLVAARRVAPAACVVSSAALQLADLDAALEACARATLPGGHVAFNLWWHRVADDAQRHQPDAHWKPALARALAEFEEPPSLARGQRRTTDHEPVAVDALVAVARRVGFDVVHVERREATTPGAFFIDFAAMDDDFLVEVPQPTRADVLRRARELAPECTVGWREFLFERVHDESAP</sequence>
<evidence type="ECO:0000259" key="1">
    <source>
        <dbReference type="Pfam" id="PF13649"/>
    </source>
</evidence>
<dbReference type="Gene3D" id="3.40.50.150">
    <property type="entry name" value="Vaccinia Virus protein VP39"/>
    <property type="match status" value="1"/>
</dbReference>
<proteinExistence type="predicted"/>
<dbReference type="EMBL" id="CP036290">
    <property type="protein sequence ID" value="QDU83732.1"/>
    <property type="molecule type" value="Genomic_DNA"/>
</dbReference>
<name>A0A518CWX1_9BACT</name>
<keyword evidence="3" id="KW-1185">Reference proteome</keyword>
<evidence type="ECO:0000313" key="2">
    <source>
        <dbReference type="EMBL" id="QDU83732.1"/>
    </source>
</evidence>
<dbReference type="Proteomes" id="UP000319342">
    <property type="component" value="Chromosome"/>
</dbReference>
<organism evidence="2 3">
    <name type="scientific">Rohdeia mirabilis</name>
    <dbReference type="NCBI Taxonomy" id="2528008"/>
    <lineage>
        <taxon>Bacteria</taxon>
        <taxon>Pseudomonadati</taxon>
        <taxon>Planctomycetota</taxon>
        <taxon>Planctomycetia</taxon>
        <taxon>Planctomycetia incertae sedis</taxon>
        <taxon>Rohdeia</taxon>
    </lineage>
</organism>
<protein>
    <recommendedName>
        <fullName evidence="1">Methyltransferase domain-containing protein</fullName>
    </recommendedName>
</protein>
<dbReference type="CDD" id="cd02440">
    <property type="entry name" value="AdoMet_MTases"/>
    <property type="match status" value="1"/>
</dbReference>
<feature type="domain" description="Methyltransferase" evidence="1">
    <location>
        <begin position="60"/>
        <end position="161"/>
    </location>
</feature>
<dbReference type="InterPro" id="IPR029063">
    <property type="entry name" value="SAM-dependent_MTases_sf"/>
</dbReference>
<reference evidence="2 3" key="1">
    <citation type="submission" date="2019-02" db="EMBL/GenBank/DDBJ databases">
        <title>Deep-cultivation of Planctomycetes and their phenomic and genomic characterization uncovers novel biology.</title>
        <authorList>
            <person name="Wiegand S."/>
            <person name="Jogler M."/>
            <person name="Boedeker C."/>
            <person name="Pinto D."/>
            <person name="Vollmers J."/>
            <person name="Rivas-Marin E."/>
            <person name="Kohn T."/>
            <person name="Peeters S.H."/>
            <person name="Heuer A."/>
            <person name="Rast P."/>
            <person name="Oberbeckmann S."/>
            <person name="Bunk B."/>
            <person name="Jeske O."/>
            <person name="Meyerdierks A."/>
            <person name="Storesund J.E."/>
            <person name="Kallscheuer N."/>
            <person name="Luecker S."/>
            <person name="Lage O.M."/>
            <person name="Pohl T."/>
            <person name="Merkel B.J."/>
            <person name="Hornburger P."/>
            <person name="Mueller R.-W."/>
            <person name="Bruemmer F."/>
            <person name="Labrenz M."/>
            <person name="Spormann A.M."/>
            <person name="Op den Camp H."/>
            <person name="Overmann J."/>
            <person name="Amann R."/>
            <person name="Jetten M.S.M."/>
            <person name="Mascher T."/>
            <person name="Medema M.H."/>
            <person name="Devos D.P."/>
            <person name="Kaster A.-K."/>
            <person name="Ovreas L."/>
            <person name="Rohde M."/>
            <person name="Galperin M.Y."/>
            <person name="Jogler C."/>
        </authorList>
    </citation>
    <scope>NUCLEOTIDE SEQUENCE [LARGE SCALE GENOMIC DNA]</scope>
    <source>
        <strain evidence="2 3">Pla163</strain>
    </source>
</reference>
<dbReference type="RefSeq" id="WP_145183960.1">
    <property type="nucleotide sequence ID" value="NZ_CP036290.1"/>
</dbReference>
<dbReference type="Pfam" id="PF13649">
    <property type="entry name" value="Methyltransf_25"/>
    <property type="match status" value="1"/>
</dbReference>
<gene>
    <name evidence="2" type="ORF">Pla163_08330</name>
</gene>
<dbReference type="AlphaFoldDB" id="A0A518CWX1"/>
<accession>A0A518CWX1</accession>
<dbReference type="SUPFAM" id="SSF53335">
    <property type="entry name" value="S-adenosyl-L-methionine-dependent methyltransferases"/>
    <property type="match status" value="1"/>
</dbReference>
<dbReference type="InterPro" id="IPR041698">
    <property type="entry name" value="Methyltransf_25"/>
</dbReference>